<evidence type="ECO:0008006" key="4">
    <source>
        <dbReference type="Google" id="ProtNLM"/>
    </source>
</evidence>
<feature type="region of interest" description="Disordered" evidence="1">
    <location>
        <begin position="371"/>
        <end position="391"/>
    </location>
</feature>
<comment type="caution">
    <text evidence="2">The sequence shown here is derived from an EMBL/GenBank/DDBJ whole genome shotgun (WGS) entry which is preliminary data.</text>
</comment>
<protein>
    <recommendedName>
        <fullName evidence="4">Tricorn protease domain 2-containing protein</fullName>
    </recommendedName>
</protein>
<evidence type="ECO:0000256" key="1">
    <source>
        <dbReference type="SAM" id="MobiDB-lite"/>
    </source>
</evidence>
<name>A0A9N8JZU7_9PEZI</name>
<dbReference type="AlphaFoldDB" id="A0A9N8JZU7"/>
<dbReference type="Proteomes" id="UP000714618">
    <property type="component" value="Unassembled WGS sequence"/>
</dbReference>
<evidence type="ECO:0000313" key="3">
    <source>
        <dbReference type="Proteomes" id="UP000714618"/>
    </source>
</evidence>
<gene>
    <name evidence="2" type="ORF">AWRI4233_LOCUS6168</name>
</gene>
<proteinExistence type="predicted"/>
<reference evidence="2" key="1">
    <citation type="submission" date="2020-06" db="EMBL/GenBank/DDBJ databases">
        <authorList>
            <person name="Onetto C."/>
        </authorList>
    </citation>
    <scope>NUCLEOTIDE SEQUENCE</scope>
</reference>
<sequence length="486" mass="53842">MALTIAGTHLALGPLLSGCYSIVKGINQLRQSYNFMPLTLTSIVLTCNTTSSTLNKVDSTLAEYSGTARDLTQELFEQFDGIKIGCTMTLSLLERHVSDLLDTASSEMPLKAQKASRTDNLKALYNESDMKELFGQLKDYNALLNTILNQLLSDKQNTMIDMMTNQEKTLKTMFQAQNSLRRFLHDGPVDKETDTASILSSTTSGTALTAFDFDSIIKSTAVYKRCMNRRGDEQSLLECLRGLTVQYDPARTTDGAATDERGALTSMQSHHKILTETIATPREDHVMTASRSSPPPRVFAYHPRPFNNEAHAKSSAVPLDSSDPDTTYGSDASDPEDVPPMRLSDSGRTISDHVKKVVDTRLPHSETIFVPSSKHDSETYGPQSVEENRHAPPHARSTLLYDIFSGIWNIASHMDRGRTTKDWFWIFEPKEETISVAVSSNHLLAAATRNGILIWNMCTGEELAKISCIIEANSYPGVIFSLRTLL</sequence>
<accession>A0A9N8JZU7</accession>
<dbReference type="EMBL" id="CAIJEO010000008">
    <property type="protein sequence ID" value="CAD0097344.1"/>
    <property type="molecule type" value="Genomic_DNA"/>
</dbReference>
<evidence type="ECO:0000313" key="2">
    <source>
        <dbReference type="EMBL" id="CAD0097344.1"/>
    </source>
</evidence>
<organism evidence="2 3">
    <name type="scientific">Aureobasidium mustum</name>
    <dbReference type="NCBI Taxonomy" id="2773714"/>
    <lineage>
        <taxon>Eukaryota</taxon>
        <taxon>Fungi</taxon>
        <taxon>Dikarya</taxon>
        <taxon>Ascomycota</taxon>
        <taxon>Pezizomycotina</taxon>
        <taxon>Dothideomycetes</taxon>
        <taxon>Dothideomycetidae</taxon>
        <taxon>Dothideales</taxon>
        <taxon>Saccotheciaceae</taxon>
        <taxon>Aureobasidium</taxon>
    </lineage>
</organism>
<dbReference type="OrthoDB" id="3945231at2759"/>
<feature type="region of interest" description="Disordered" evidence="1">
    <location>
        <begin position="311"/>
        <end position="347"/>
    </location>
</feature>
<keyword evidence="3" id="KW-1185">Reference proteome</keyword>